<evidence type="ECO:0000259" key="2">
    <source>
        <dbReference type="Pfam" id="PF20789"/>
    </source>
</evidence>
<dbReference type="Pfam" id="PF20789">
    <property type="entry name" value="4HBT_3C"/>
    <property type="match status" value="1"/>
</dbReference>
<dbReference type="SUPFAM" id="SSF54637">
    <property type="entry name" value="Thioesterase/thiol ester dehydrase-isomerase"/>
    <property type="match status" value="2"/>
</dbReference>
<dbReference type="InterPro" id="IPR042171">
    <property type="entry name" value="Acyl-CoA_hotdog"/>
</dbReference>
<feature type="domain" description="Acyl-CoA thioesterase-like C-terminal" evidence="2">
    <location>
        <begin position="132"/>
        <end position="263"/>
    </location>
</feature>
<keyword evidence="4" id="KW-1185">Reference proteome</keyword>
<reference evidence="4" key="1">
    <citation type="journal article" date="2019" name="Int. J. Syst. Evol. Microbiol.">
        <title>The Global Catalogue of Microorganisms (GCM) 10K type strain sequencing project: providing services to taxonomists for standard genome sequencing and annotation.</title>
        <authorList>
            <consortium name="The Broad Institute Genomics Platform"/>
            <consortium name="The Broad Institute Genome Sequencing Center for Infectious Disease"/>
            <person name="Wu L."/>
            <person name="Ma J."/>
        </authorList>
    </citation>
    <scope>NUCLEOTIDE SEQUENCE [LARGE SCALE GENOMIC DNA]</scope>
    <source>
        <strain evidence="4">JCM 17688</strain>
    </source>
</reference>
<evidence type="ECO:0000259" key="1">
    <source>
        <dbReference type="Pfam" id="PF13622"/>
    </source>
</evidence>
<dbReference type="InterPro" id="IPR049450">
    <property type="entry name" value="ACOT8-like_C"/>
</dbReference>
<accession>A0ABP8JU94</accession>
<dbReference type="Pfam" id="PF13622">
    <property type="entry name" value="4HBT_3"/>
    <property type="match status" value="1"/>
</dbReference>
<evidence type="ECO:0000313" key="4">
    <source>
        <dbReference type="Proteomes" id="UP001500635"/>
    </source>
</evidence>
<evidence type="ECO:0000313" key="3">
    <source>
        <dbReference type="EMBL" id="GAA4396245.1"/>
    </source>
</evidence>
<dbReference type="Proteomes" id="UP001500635">
    <property type="component" value="Unassembled WGS sequence"/>
</dbReference>
<organism evidence="3 4">
    <name type="scientific">Tsukamurella soli</name>
    <dbReference type="NCBI Taxonomy" id="644556"/>
    <lineage>
        <taxon>Bacteria</taxon>
        <taxon>Bacillati</taxon>
        <taxon>Actinomycetota</taxon>
        <taxon>Actinomycetes</taxon>
        <taxon>Mycobacteriales</taxon>
        <taxon>Tsukamurellaceae</taxon>
        <taxon>Tsukamurella</taxon>
    </lineage>
</organism>
<proteinExistence type="predicted"/>
<dbReference type="Gene3D" id="2.40.160.210">
    <property type="entry name" value="Acyl-CoA thioesterase, double hotdog domain"/>
    <property type="match status" value="1"/>
</dbReference>
<sequence>MTGALHVFDEAIAVTPLPDATFTARTHPAYNNMVGPFGGVIAGSVINALQQHPDALGAPLAFTVNYVAPVAAGEWLLRPQIVRTNRTNQHWLFTVEQGGGIVSSGSAVFGVRRDTWGDTEATPPAAGEPADHEPVWFPEVIAWDKNYEKRFVTGRWDAQSDDSTSTLWVRDNPPRPLDFPALASIADVFYPRVFLRRGGYVPAGTISLTTYFHATEAELAAQGDDYVLATAHSARFVGGHFDQHGQIFGRAGALLATTAQIVYFKDAASAR</sequence>
<comment type="caution">
    <text evidence="3">The sequence shown here is derived from an EMBL/GenBank/DDBJ whole genome shotgun (WGS) entry which is preliminary data.</text>
</comment>
<name>A0ABP8JU94_9ACTN</name>
<dbReference type="InterPro" id="IPR049449">
    <property type="entry name" value="TesB_ACOT8-like_N"/>
</dbReference>
<dbReference type="EMBL" id="BAABFR010000047">
    <property type="protein sequence ID" value="GAA4396245.1"/>
    <property type="molecule type" value="Genomic_DNA"/>
</dbReference>
<dbReference type="InterPro" id="IPR029069">
    <property type="entry name" value="HotDog_dom_sf"/>
</dbReference>
<feature type="domain" description="Acyl-CoA thioesterase-like N-terminal HotDog" evidence="1">
    <location>
        <begin position="30"/>
        <end position="110"/>
    </location>
</feature>
<dbReference type="RefSeq" id="WP_344997415.1">
    <property type="nucleotide sequence ID" value="NZ_BAABFR010000047.1"/>
</dbReference>
<gene>
    <name evidence="3" type="ORF">GCM10023147_30320</name>
</gene>
<protein>
    <submittedName>
        <fullName evidence="3">Thioesterase family protein</fullName>
    </submittedName>
</protein>